<dbReference type="SFLD" id="SFLDS00003">
    <property type="entry name" value="Haloacid_Dehalogenase"/>
    <property type="match status" value="1"/>
</dbReference>
<dbReference type="Proteomes" id="UP000316030">
    <property type="component" value="Unassembled WGS sequence"/>
</dbReference>
<evidence type="ECO:0000313" key="6">
    <source>
        <dbReference type="Proteomes" id="UP000316030"/>
    </source>
</evidence>
<dbReference type="PANTHER" id="PTHR43434">
    <property type="entry name" value="PHOSPHOGLYCOLATE PHOSPHATASE"/>
    <property type="match status" value="1"/>
</dbReference>
<keyword evidence="6" id="KW-1185">Reference proteome</keyword>
<dbReference type="CDD" id="cd01427">
    <property type="entry name" value="HAD_like"/>
    <property type="match status" value="1"/>
</dbReference>
<dbReference type="RefSeq" id="WP_142492110.1">
    <property type="nucleotide sequence ID" value="NZ_FXTO01000003.1"/>
</dbReference>
<dbReference type="SUPFAM" id="SSF56784">
    <property type="entry name" value="HAD-like"/>
    <property type="match status" value="1"/>
</dbReference>
<dbReference type="GO" id="GO:0006281">
    <property type="term" value="P:DNA repair"/>
    <property type="evidence" value="ECO:0007669"/>
    <property type="project" value="TreeGrafter"/>
</dbReference>
<accession>A0A521BH95</accession>
<dbReference type="OrthoDB" id="9797743at2"/>
<sequence>MRIAGLLFDKDGTLFDFRQTWDGWAGRMIAELAGNDPALMATVARVVCYDLQDGGFLPDSPFIAGSNDQVALALAAVLPQYEPDELEALLSIRATEATLAPAVELSPFLAELAGRGLMLGVMTNDSEYAARAHLSEAGVEAQFQFIAGFDSGFGAKPSPRPLLAFADHVGLEPETVVMVGDSTHDLLAGRRAGMRTLGVLTGTALAGELAPLADAVLPDIGHIPVWLDSLTG</sequence>
<evidence type="ECO:0000313" key="5">
    <source>
        <dbReference type="EMBL" id="SMO46442.1"/>
    </source>
</evidence>
<dbReference type="AlphaFoldDB" id="A0A521BH95"/>
<reference evidence="5 6" key="1">
    <citation type="submission" date="2017-05" db="EMBL/GenBank/DDBJ databases">
        <authorList>
            <person name="Varghese N."/>
            <person name="Submissions S."/>
        </authorList>
    </citation>
    <scope>NUCLEOTIDE SEQUENCE [LARGE SCALE GENOMIC DNA]</scope>
    <source>
        <strain evidence="5 6">DSM 29506</strain>
    </source>
</reference>
<name>A0A521BH95_9RHOB</name>
<dbReference type="GO" id="GO:0005829">
    <property type="term" value="C:cytosol"/>
    <property type="evidence" value="ECO:0007669"/>
    <property type="project" value="TreeGrafter"/>
</dbReference>
<dbReference type="InterPro" id="IPR036412">
    <property type="entry name" value="HAD-like_sf"/>
</dbReference>
<evidence type="ECO:0000256" key="2">
    <source>
        <dbReference type="ARBA" id="ARBA00004818"/>
    </source>
</evidence>
<evidence type="ECO:0000256" key="4">
    <source>
        <dbReference type="ARBA" id="ARBA00013078"/>
    </source>
</evidence>
<comment type="pathway">
    <text evidence="2">Organic acid metabolism; glycolate biosynthesis; glycolate from 2-phosphoglycolate: step 1/1.</text>
</comment>
<dbReference type="Gene3D" id="3.40.50.1000">
    <property type="entry name" value="HAD superfamily/HAD-like"/>
    <property type="match status" value="1"/>
</dbReference>
<dbReference type="EMBL" id="FXTO01000003">
    <property type="protein sequence ID" value="SMO46442.1"/>
    <property type="molecule type" value="Genomic_DNA"/>
</dbReference>
<dbReference type="Pfam" id="PF00702">
    <property type="entry name" value="Hydrolase"/>
    <property type="match status" value="1"/>
</dbReference>
<dbReference type="SFLD" id="SFLDG01129">
    <property type="entry name" value="C1.5:_HAD__Beta-PGM__Phosphata"/>
    <property type="match status" value="1"/>
</dbReference>
<protein>
    <recommendedName>
        <fullName evidence="4">phosphoglycolate phosphatase</fullName>
        <ecNumber evidence="4">3.1.3.18</ecNumber>
    </recommendedName>
</protein>
<dbReference type="NCBIfam" id="TIGR01549">
    <property type="entry name" value="HAD-SF-IA-v1"/>
    <property type="match status" value="1"/>
</dbReference>
<dbReference type="InterPro" id="IPR006439">
    <property type="entry name" value="HAD-SF_hydro_IA"/>
</dbReference>
<evidence type="ECO:0000256" key="1">
    <source>
        <dbReference type="ARBA" id="ARBA00000830"/>
    </source>
</evidence>
<dbReference type="InterPro" id="IPR050155">
    <property type="entry name" value="HAD-like_hydrolase_sf"/>
</dbReference>
<comment type="similarity">
    <text evidence="3">Belongs to the HAD-like hydrolase superfamily. CbbY/CbbZ/Gph/YieH family.</text>
</comment>
<gene>
    <name evidence="5" type="ORF">SAMN06265173_10364</name>
</gene>
<dbReference type="InterPro" id="IPR023214">
    <property type="entry name" value="HAD_sf"/>
</dbReference>
<dbReference type="Gene3D" id="1.10.150.240">
    <property type="entry name" value="Putative phosphatase, domain 2"/>
    <property type="match status" value="1"/>
</dbReference>
<proteinExistence type="inferred from homology"/>
<dbReference type="EC" id="3.1.3.18" evidence="4"/>
<dbReference type="InterPro" id="IPR023198">
    <property type="entry name" value="PGP-like_dom2"/>
</dbReference>
<evidence type="ECO:0000256" key="3">
    <source>
        <dbReference type="ARBA" id="ARBA00006171"/>
    </source>
</evidence>
<dbReference type="PANTHER" id="PTHR43434:SF1">
    <property type="entry name" value="PHOSPHOGLYCOLATE PHOSPHATASE"/>
    <property type="match status" value="1"/>
</dbReference>
<organism evidence="5 6">
    <name type="scientific">Thalassovita litoralis</name>
    <dbReference type="NCBI Taxonomy" id="1010611"/>
    <lineage>
        <taxon>Bacteria</taxon>
        <taxon>Pseudomonadati</taxon>
        <taxon>Pseudomonadota</taxon>
        <taxon>Alphaproteobacteria</taxon>
        <taxon>Rhodobacterales</taxon>
        <taxon>Roseobacteraceae</taxon>
        <taxon>Thalassovita</taxon>
    </lineage>
</organism>
<comment type="catalytic activity">
    <reaction evidence="1">
        <text>2-phosphoglycolate + H2O = glycolate + phosphate</text>
        <dbReference type="Rhea" id="RHEA:14369"/>
        <dbReference type="ChEBI" id="CHEBI:15377"/>
        <dbReference type="ChEBI" id="CHEBI:29805"/>
        <dbReference type="ChEBI" id="CHEBI:43474"/>
        <dbReference type="ChEBI" id="CHEBI:58033"/>
        <dbReference type="EC" id="3.1.3.18"/>
    </reaction>
</comment>
<dbReference type="GO" id="GO:0008967">
    <property type="term" value="F:phosphoglycolate phosphatase activity"/>
    <property type="evidence" value="ECO:0007669"/>
    <property type="project" value="UniProtKB-EC"/>
</dbReference>